<gene>
    <name evidence="1" type="ORF">FRY98_05410</name>
</gene>
<reference evidence="1 2" key="1">
    <citation type="submission" date="2019-08" db="EMBL/GenBank/DDBJ databases">
        <title>Genome sequencing of Paenibacillus faecis DSM 23593(T).</title>
        <authorList>
            <person name="Kook J.-K."/>
            <person name="Park S.-N."/>
            <person name="Lim Y.K."/>
        </authorList>
    </citation>
    <scope>NUCLEOTIDE SEQUENCE [LARGE SCALE GENOMIC DNA]</scope>
    <source>
        <strain evidence="1 2">DSM 23593</strain>
    </source>
</reference>
<proteinExistence type="predicted"/>
<dbReference type="EMBL" id="VSDO01000001">
    <property type="protein sequence ID" value="TYA15096.1"/>
    <property type="molecule type" value="Genomic_DNA"/>
</dbReference>
<dbReference type="Proteomes" id="UP000325218">
    <property type="component" value="Unassembled WGS sequence"/>
</dbReference>
<dbReference type="AlphaFoldDB" id="A0A5D0CYQ6"/>
<dbReference type="OrthoDB" id="62792at2"/>
<organism evidence="1 2">
    <name type="scientific">Paenibacillus faecis</name>
    <dbReference type="NCBI Taxonomy" id="862114"/>
    <lineage>
        <taxon>Bacteria</taxon>
        <taxon>Bacillati</taxon>
        <taxon>Bacillota</taxon>
        <taxon>Bacilli</taxon>
        <taxon>Bacillales</taxon>
        <taxon>Paenibacillaceae</taxon>
        <taxon>Paenibacillus</taxon>
    </lineage>
</organism>
<accession>A0A5D0CYQ6</accession>
<evidence type="ECO:0000313" key="1">
    <source>
        <dbReference type="EMBL" id="TYA15096.1"/>
    </source>
</evidence>
<name>A0A5D0CYQ6_9BACL</name>
<comment type="caution">
    <text evidence="1">The sequence shown here is derived from an EMBL/GenBank/DDBJ whole genome shotgun (WGS) entry which is preliminary data.</text>
</comment>
<protein>
    <submittedName>
        <fullName evidence="1">Uncharacterized protein</fullName>
    </submittedName>
</protein>
<keyword evidence="2" id="KW-1185">Reference proteome</keyword>
<evidence type="ECO:0000313" key="2">
    <source>
        <dbReference type="Proteomes" id="UP000325218"/>
    </source>
</evidence>
<sequence length="72" mass="8318">MYQYGRVLWRGFDHEANGEGSFRFTPETEQALSAEMLRPHVDLSLKVAVLTPEGNYASYCGMWYENRGKISR</sequence>
<dbReference type="RefSeq" id="WP_148450687.1">
    <property type="nucleotide sequence ID" value="NZ_VSDO01000001.1"/>
</dbReference>